<dbReference type="EMBL" id="LT629792">
    <property type="protein sequence ID" value="SDU06520.1"/>
    <property type="molecule type" value="Genomic_DNA"/>
</dbReference>
<dbReference type="SUPFAM" id="SSF55424">
    <property type="entry name" value="FAD/NAD-linked reductases, dimerisation (C-terminal) domain"/>
    <property type="match status" value="1"/>
</dbReference>
<comment type="catalytic activity">
    <reaction evidence="12 13">
        <text>N(6)-[(R)-dihydrolipoyl]-L-lysyl-[protein] + NAD(+) = N(6)-[(R)-lipoyl]-L-lysyl-[protein] + NADH + H(+)</text>
        <dbReference type="Rhea" id="RHEA:15045"/>
        <dbReference type="Rhea" id="RHEA-COMP:10474"/>
        <dbReference type="Rhea" id="RHEA-COMP:10475"/>
        <dbReference type="ChEBI" id="CHEBI:15378"/>
        <dbReference type="ChEBI" id="CHEBI:57540"/>
        <dbReference type="ChEBI" id="CHEBI:57945"/>
        <dbReference type="ChEBI" id="CHEBI:83099"/>
        <dbReference type="ChEBI" id="CHEBI:83100"/>
        <dbReference type="EC" id="1.8.1.4"/>
    </reaction>
</comment>
<dbReference type="InterPro" id="IPR036188">
    <property type="entry name" value="FAD/NAD-bd_sf"/>
</dbReference>
<keyword evidence="6 13" id="KW-0285">Flavoprotein</keyword>
<keyword evidence="5" id="KW-0963">Cytoplasm</keyword>
<keyword evidence="11 13" id="KW-0676">Redox-active center</keyword>
<dbReference type="NCBIfam" id="TIGR01350">
    <property type="entry name" value="lipoamide_DH"/>
    <property type="match status" value="1"/>
</dbReference>
<dbReference type="Gene3D" id="3.50.50.60">
    <property type="entry name" value="FAD/NAD(P)-binding domain"/>
    <property type="match status" value="2"/>
</dbReference>
<keyword evidence="10" id="KW-1015">Disulfide bond</keyword>
<evidence type="ECO:0000256" key="4">
    <source>
        <dbReference type="ARBA" id="ARBA00016961"/>
    </source>
</evidence>
<dbReference type="PANTHER" id="PTHR22912:SF217">
    <property type="entry name" value="DIHYDROLIPOYL DEHYDROGENASE"/>
    <property type="match status" value="1"/>
</dbReference>
<comment type="cofactor">
    <cofactor evidence="13">
        <name>FAD</name>
        <dbReference type="ChEBI" id="CHEBI:57692"/>
    </cofactor>
    <text evidence="13">Binds 1 FAD per subunit.</text>
</comment>
<keyword evidence="8 13" id="KW-0560">Oxidoreductase</keyword>
<dbReference type="PIRSF" id="PIRSF000350">
    <property type="entry name" value="Mercury_reductase_MerA"/>
    <property type="match status" value="1"/>
</dbReference>
<dbReference type="InterPro" id="IPR001100">
    <property type="entry name" value="Pyr_nuc-diS_OxRdtase"/>
</dbReference>
<keyword evidence="17" id="KW-1185">Reference proteome</keyword>
<evidence type="ECO:0000256" key="8">
    <source>
        <dbReference type="ARBA" id="ARBA00023002"/>
    </source>
</evidence>
<dbReference type="PRINTS" id="PR00368">
    <property type="entry name" value="FADPNR"/>
</dbReference>
<evidence type="ECO:0000259" key="14">
    <source>
        <dbReference type="Pfam" id="PF02852"/>
    </source>
</evidence>
<accession>A0ABY0VBP8</accession>
<feature type="domain" description="Pyridine nucleotide-disulphide oxidoreductase dimerisation" evidence="14">
    <location>
        <begin position="340"/>
        <end position="451"/>
    </location>
</feature>
<protein>
    <recommendedName>
        <fullName evidence="4 13">Dihydrolipoyl dehydrogenase</fullName>
        <ecNumber evidence="3 13">1.8.1.4</ecNumber>
    </recommendedName>
</protein>
<evidence type="ECO:0000256" key="3">
    <source>
        <dbReference type="ARBA" id="ARBA00012608"/>
    </source>
</evidence>
<evidence type="ECO:0000256" key="10">
    <source>
        <dbReference type="ARBA" id="ARBA00023157"/>
    </source>
</evidence>
<dbReference type="Proteomes" id="UP000198976">
    <property type="component" value="Chromosome I"/>
</dbReference>
<comment type="miscellaneous">
    <text evidence="13">The active site is a redox-active disulfide bond.</text>
</comment>
<sequence>MTETKFDVIVLGGGPGGYLAAERLGNGGKKVLLIEEKDLGGTCLTVGCIPTKTLLNSAKHYVHASEAGAYGVGIEGASYDWEAMQKWKGQVVKGLVGGVGASVKKAGCTVVYGRGYFEGPGKVRVDDTHYTAEHVIIATGSVPAMPPIPGSADNEKVVDSTGLLSISDVPKRLAVIGGGVIGVEFASLFSSLGSEVTVVEMMDEILPFMDDDMAAQLRKAMPAITFNLGCKVEAVEGSNVVFSKDGQKHTVEADLVLMAVGRRPATRGWGAEESGLDIGRRGITVDDRLRTNLPNVWAIGDVTGRSLLAHAAYRMGEVVAANILDDQAYKRGQVMRWNTIPWAVYCLPEAAGVGLTESKAKAEGRAIKVGSVPGQMSGRFIAENGFKAPGSAKVIVDAETNHVLGIHVLGTYASEMIWGACAVLETELTLDDLRQLVVPHPTVSELIREAAWAVKA</sequence>
<reference evidence="16 17" key="1">
    <citation type="submission" date="2016-10" db="EMBL/GenBank/DDBJ databases">
        <authorList>
            <person name="Varghese N."/>
            <person name="Submissions S."/>
        </authorList>
    </citation>
    <scope>NUCLEOTIDE SEQUENCE [LARGE SCALE GENOMIC DNA]</scope>
    <source>
        <strain evidence="16 17">DSM 9169</strain>
    </source>
</reference>
<dbReference type="PROSITE" id="PS00076">
    <property type="entry name" value="PYRIDINE_REDOX_1"/>
    <property type="match status" value="1"/>
</dbReference>
<proteinExistence type="inferred from homology"/>
<evidence type="ECO:0000313" key="16">
    <source>
        <dbReference type="EMBL" id="SDU06520.1"/>
    </source>
</evidence>
<keyword evidence="9 13" id="KW-0520">NAD</keyword>
<name>A0ABY0VBP8_9ACTO</name>
<comment type="similarity">
    <text evidence="2 13">Belongs to the class-I pyridine nucleotide-disulfide oxidoreductase family.</text>
</comment>
<evidence type="ECO:0000256" key="5">
    <source>
        <dbReference type="ARBA" id="ARBA00022490"/>
    </source>
</evidence>
<dbReference type="SUPFAM" id="SSF51905">
    <property type="entry name" value="FAD/NAD(P)-binding domain"/>
    <property type="match status" value="1"/>
</dbReference>
<dbReference type="InterPro" id="IPR006258">
    <property type="entry name" value="Lipoamide_DH"/>
</dbReference>
<dbReference type="EC" id="1.8.1.4" evidence="3 13"/>
<organism evidence="16 17">
    <name type="scientific">Schaalia radingae</name>
    <dbReference type="NCBI Taxonomy" id="131110"/>
    <lineage>
        <taxon>Bacteria</taxon>
        <taxon>Bacillati</taxon>
        <taxon>Actinomycetota</taxon>
        <taxon>Actinomycetes</taxon>
        <taxon>Actinomycetales</taxon>
        <taxon>Actinomycetaceae</taxon>
        <taxon>Schaalia</taxon>
    </lineage>
</organism>
<evidence type="ECO:0000256" key="11">
    <source>
        <dbReference type="ARBA" id="ARBA00023284"/>
    </source>
</evidence>
<comment type="subcellular location">
    <subcellularLocation>
        <location evidence="1">Cytoplasm</location>
    </subcellularLocation>
</comment>
<dbReference type="InterPro" id="IPR023753">
    <property type="entry name" value="FAD/NAD-binding_dom"/>
</dbReference>
<dbReference type="Gene3D" id="3.30.390.30">
    <property type="match status" value="1"/>
</dbReference>
<dbReference type="InterPro" id="IPR016156">
    <property type="entry name" value="FAD/NAD-linked_Rdtase_dimer_sf"/>
</dbReference>
<feature type="domain" description="FAD/NAD(P)-binding" evidence="15">
    <location>
        <begin position="6"/>
        <end position="316"/>
    </location>
</feature>
<evidence type="ECO:0000256" key="13">
    <source>
        <dbReference type="RuleBase" id="RU003692"/>
    </source>
</evidence>
<dbReference type="InterPro" id="IPR050151">
    <property type="entry name" value="Class-I_Pyr_Nuc-Dis_Oxidored"/>
</dbReference>
<evidence type="ECO:0000256" key="6">
    <source>
        <dbReference type="ARBA" id="ARBA00022630"/>
    </source>
</evidence>
<evidence type="ECO:0000256" key="9">
    <source>
        <dbReference type="ARBA" id="ARBA00023027"/>
    </source>
</evidence>
<gene>
    <name evidence="16" type="ORF">SAMN04489714_1951</name>
</gene>
<evidence type="ECO:0000313" key="17">
    <source>
        <dbReference type="Proteomes" id="UP000198976"/>
    </source>
</evidence>
<keyword evidence="7 13" id="KW-0274">FAD</keyword>
<dbReference type="InterPro" id="IPR012999">
    <property type="entry name" value="Pyr_OxRdtase_I_AS"/>
</dbReference>
<dbReference type="InterPro" id="IPR004099">
    <property type="entry name" value="Pyr_nucl-diS_OxRdtase_dimer"/>
</dbReference>
<evidence type="ECO:0000256" key="1">
    <source>
        <dbReference type="ARBA" id="ARBA00004496"/>
    </source>
</evidence>
<dbReference type="PRINTS" id="PR00411">
    <property type="entry name" value="PNDRDTASEI"/>
</dbReference>
<dbReference type="Pfam" id="PF07992">
    <property type="entry name" value="Pyr_redox_2"/>
    <property type="match status" value="1"/>
</dbReference>
<evidence type="ECO:0000256" key="12">
    <source>
        <dbReference type="ARBA" id="ARBA00049187"/>
    </source>
</evidence>
<evidence type="ECO:0000256" key="7">
    <source>
        <dbReference type="ARBA" id="ARBA00022827"/>
    </source>
</evidence>
<dbReference type="RefSeq" id="WP_058237462.1">
    <property type="nucleotide sequence ID" value="NZ_LT629792.1"/>
</dbReference>
<evidence type="ECO:0000259" key="15">
    <source>
        <dbReference type="Pfam" id="PF07992"/>
    </source>
</evidence>
<dbReference type="Pfam" id="PF02852">
    <property type="entry name" value="Pyr_redox_dim"/>
    <property type="match status" value="1"/>
</dbReference>
<dbReference type="PANTHER" id="PTHR22912">
    <property type="entry name" value="DISULFIDE OXIDOREDUCTASE"/>
    <property type="match status" value="1"/>
</dbReference>
<evidence type="ECO:0000256" key="2">
    <source>
        <dbReference type="ARBA" id="ARBA00007532"/>
    </source>
</evidence>